<sequence>MATSVVRAIQDADIPGTAAALIEVHATDGYPVEGVDQPEEWITPPTVIQAWVAEIDHRIVGHVAIMRPQGEDAVALWQKQTNGAGTEIAVLARLFVIREARGHSVGEELMRAAAAYAQQRGMRLVLDVMTKDTAAIRLYERLGWRPIGKAIHRYGDDQQINAICYVSPATPPVPASDHRA</sequence>
<dbReference type="PANTHER" id="PTHR13947">
    <property type="entry name" value="GNAT FAMILY N-ACETYLTRANSFERASE"/>
    <property type="match status" value="1"/>
</dbReference>
<protein>
    <submittedName>
        <fullName evidence="3">Acetyltransferase (GNAT) family protein</fullName>
    </submittedName>
</protein>
<dbReference type="PANTHER" id="PTHR13947:SF37">
    <property type="entry name" value="LD18367P"/>
    <property type="match status" value="1"/>
</dbReference>
<organism evidence="3 4">
    <name type="scientific">Actinacidiphila alni</name>
    <dbReference type="NCBI Taxonomy" id="380248"/>
    <lineage>
        <taxon>Bacteria</taxon>
        <taxon>Bacillati</taxon>
        <taxon>Actinomycetota</taxon>
        <taxon>Actinomycetes</taxon>
        <taxon>Kitasatosporales</taxon>
        <taxon>Streptomycetaceae</taxon>
        <taxon>Actinacidiphila</taxon>
    </lineage>
</organism>
<dbReference type="PROSITE" id="PS51186">
    <property type="entry name" value="GNAT"/>
    <property type="match status" value="1"/>
</dbReference>
<dbReference type="CDD" id="cd04301">
    <property type="entry name" value="NAT_SF"/>
    <property type="match status" value="1"/>
</dbReference>
<dbReference type="AlphaFoldDB" id="A0A1I2JHA2"/>
<gene>
    <name evidence="3" type="ORF">SAMN05216251_11843</name>
</gene>
<name>A0A1I2JHA2_9ACTN</name>
<dbReference type="InterPro" id="IPR000182">
    <property type="entry name" value="GNAT_dom"/>
</dbReference>
<dbReference type="RefSeq" id="WP_093716111.1">
    <property type="nucleotide sequence ID" value="NZ_FONG01000018.1"/>
</dbReference>
<evidence type="ECO:0000313" key="4">
    <source>
        <dbReference type="Proteomes" id="UP000199323"/>
    </source>
</evidence>
<keyword evidence="1 3" id="KW-0808">Transferase</keyword>
<dbReference type="STRING" id="380248.SAMN05216251_11843"/>
<reference evidence="4" key="1">
    <citation type="submission" date="2016-10" db="EMBL/GenBank/DDBJ databases">
        <authorList>
            <person name="Varghese N."/>
            <person name="Submissions S."/>
        </authorList>
    </citation>
    <scope>NUCLEOTIDE SEQUENCE [LARGE SCALE GENOMIC DNA]</scope>
    <source>
        <strain evidence="4">CGMCC 4.3510</strain>
    </source>
</reference>
<dbReference type="SUPFAM" id="SSF55729">
    <property type="entry name" value="Acyl-CoA N-acyltransferases (Nat)"/>
    <property type="match status" value="1"/>
</dbReference>
<dbReference type="Proteomes" id="UP000199323">
    <property type="component" value="Unassembled WGS sequence"/>
</dbReference>
<dbReference type="EMBL" id="FONG01000018">
    <property type="protein sequence ID" value="SFF54222.1"/>
    <property type="molecule type" value="Genomic_DNA"/>
</dbReference>
<dbReference type="InterPro" id="IPR050769">
    <property type="entry name" value="NAT_camello-type"/>
</dbReference>
<dbReference type="Pfam" id="PF00583">
    <property type="entry name" value="Acetyltransf_1"/>
    <property type="match status" value="1"/>
</dbReference>
<proteinExistence type="predicted"/>
<evidence type="ECO:0000313" key="3">
    <source>
        <dbReference type="EMBL" id="SFF54222.1"/>
    </source>
</evidence>
<evidence type="ECO:0000259" key="2">
    <source>
        <dbReference type="PROSITE" id="PS51186"/>
    </source>
</evidence>
<dbReference type="Gene3D" id="3.40.630.30">
    <property type="match status" value="1"/>
</dbReference>
<dbReference type="InterPro" id="IPR016181">
    <property type="entry name" value="Acyl_CoA_acyltransferase"/>
</dbReference>
<accession>A0A1I2JHA2</accession>
<dbReference type="GO" id="GO:0008080">
    <property type="term" value="F:N-acetyltransferase activity"/>
    <property type="evidence" value="ECO:0007669"/>
    <property type="project" value="InterPro"/>
</dbReference>
<feature type="domain" description="N-acetyltransferase" evidence="2">
    <location>
        <begin position="4"/>
        <end position="170"/>
    </location>
</feature>
<dbReference type="OrthoDB" id="4458954at2"/>
<evidence type="ECO:0000256" key="1">
    <source>
        <dbReference type="ARBA" id="ARBA00022679"/>
    </source>
</evidence>
<keyword evidence="4" id="KW-1185">Reference proteome</keyword>